<accession>A0AAD3SH24</accession>
<proteinExistence type="predicted"/>
<dbReference type="AlphaFoldDB" id="A0AAD3SH24"/>
<evidence type="ECO:0000256" key="2">
    <source>
        <dbReference type="SAM" id="MobiDB-lite"/>
    </source>
</evidence>
<dbReference type="Gene3D" id="3.30.40.10">
    <property type="entry name" value="Zinc/RING finger domain, C3HC4 (zinc finger)"/>
    <property type="match status" value="1"/>
</dbReference>
<dbReference type="InterPro" id="IPR013083">
    <property type="entry name" value="Znf_RING/FYVE/PHD"/>
</dbReference>
<protein>
    <recommendedName>
        <fullName evidence="3">RING-type domain-containing protein</fullName>
    </recommendedName>
</protein>
<dbReference type="GO" id="GO:0004842">
    <property type="term" value="F:ubiquitin-protein transferase activity"/>
    <property type="evidence" value="ECO:0007669"/>
    <property type="project" value="InterPro"/>
</dbReference>
<feature type="compositionally biased region" description="Polar residues" evidence="2">
    <location>
        <begin position="599"/>
        <end position="621"/>
    </location>
</feature>
<sequence length="621" mass="67730">MFTGAGRLCGEGSTDVYTFFEFVGIVRGSDMESTNLAEEVETPFSFARKSKMAMEWSRDHEVGIGEVVVVGQQYLIRSLGPLVGLERWVTSHCNLPIACELNLQVRDDITAPKMAEFGRGMALSDGEKPAIHPCFVRSGFLFDTHSFKTRFSPSFESIGSGTLNRKIRKDEAIGINQTVKNFVTNFVNRVRAVLLLIAERRSMGLDETDAIDDSDGGEKSLSSSKVSCSICLEPVTDNGGRSWAKLNCSHEFHLDCIGSAFNVKGAMQCPNCRKIEKGQWLFATGCRSFPEFSLDDWTHDEDPYELSYSGMAFGVQWCPFTAFPRLSSSLEEGEFPSTAYHDLLGQPAIFTEHAVVSSAPHPCPYFAFYGPFHSSSSNAGASVSDGSIFSNHWSGPSGSSEIPASYLFPAMDSHYHHGWEHHVPSFSTSGSRLGSAEQSSVPSITQRSARATFDVPRSGSFVHPFVVGHSSGGRSGSSDTPPMIPPYPGSAARARDRVLALQAYFQQPSSSPPRHSPVLSGSRRSTSHGGLTQVGPLPSASDQAGGFYIFPSGTSNRNFPEADNPMPGRFHAWERDHLPFSPLSQIERDSTWGVFHQASGGSTSFRQQHGSEWAPSSQNRP</sequence>
<feature type="region of interest" description="Disordered" evidence="2">
    <location>
        <begin position="505"/>
        <end position="570"/>
    </location>
</feature>
<keyword evidence="1" id="KW-0479">Metal-binding</keyword>
<evidence type="ECO:0000259" key="3">
    <source>
        <dbReference type="PROSITE" id="PS50089"/>
    </source>
</evidence>
<dbReference type="PANTHER" id="PTHR46798:SF3">
    <property type="entry name" value="RING FINGER FAMILY PROTEIN"/>
    <property type="match status" value="1"/>
</dbReference>
<dbReference type="Proteomes" id="UP001279734">
    <property type="component" value="Unassembled WGS sequence"/>
</dbReference>
<name>A0AAD3SH24_NEPGR</name>
<dbReference type="EMBL" id="BSYO01000010">
    <property type="protein sequence ID" value="GMH10442.1"/>
    <property type="molecule type" value="Genomic_DNA"/>
</dbReference>
<gene>
    <name evidence="4" type="ORF">Nepgr_012283</name>
</gene>
<dbReference type="SUPFAM" id="SSF57850">
    <property type="entry name" value="RING/U-box"/>
    <property type="match status" value="1"/>
</dbReference>
<organism evidence="4 5">
    <name type="scientific">Nepenthes gracilis</name>
    <name type="common">Slender pitcher plant</name>
    <dbReference type="NCBI Taxonomy" id="150966"/>
    <lineage>
        <taxon>Eukaryota</taxon>
        <taxon>Viridiplantae</taxon>
        <taxon>Streptophyta</taxon>
        <taxon>Embryophyta</taxon>
        <taxon>Tracheophyta</taxon>
        <taxon>Spermatophyta</taxon>
        <taxon>Magnoliopsida</taxon>
        <taxon>eudicotyledons</taxon>
        <taxon>Gunneridae</taxon>
        <taxon>Pentapetalae</taxon>
        <taxon>Caryophyllales</taxon>
        <taxon>Nepenthaceae</taxon>
        <taxon>Nepenthes</taxon>
    </lineage>
</organism>
<evidence type="ECO:0000313" key="5">
    <source>
        <dbReference type="Proteomes" id="UP001279734"/>
    </source>
</evidence>
<dbReference type="PROSITE" id="PS50089">
    <property type="entry name" value="ZF_RING_2"/>
    <property type="match status" value="1"/>
</dbReference>
<dbReference type="SMART" id="SM00184">
    <property type="entry name" value="RING"/>
    <property type="match status" value="1"/>
</dbReference>
<dbReference type="Pfam" id="PF17123">
    <property type="entry name" value="zf-RING_11"/>
    <property type="match status" value="1"/>
</dbReference>
<dbReference type="CDD" id="cd16448">
    <property type="entry name" value="RING-H2"/>
    <property type="match status" value="1"/>
</dbReference>
<dbReference type="GO" id="GO:0008270">
    <property type="term" value="F:zinc ion binding"/>
    <property type="evidence" value="ECO:0007669"/>
    <property type="project" value="UniProtKB-KW"/>
</dbReference>
<reference evidence="4" key="1">
    <citation type="submission" date="2023-05" db="EMBL/GenBank/DDBJ databases">
        <title>Nepenthes gracilis genome sequencing.</title>
        <authorList>
            <person name="Fukushima K."/>
        </authorList>
    </citation>
    <scope>NUCLEOTIDE SEQUENCE</scope>
    <source>
        <strain evidence="4">SING2019-196</strain>
    </source>
</reference>
<feature type="region of interest" description="Disordered" evidence="2">
    <location>
        <begin position="426"/>
        <end position="448"/>
    </location>
</feature>
<dbReference type="PANTHER" id="PTHR46798">
    <property type="entry name" value="OS09G0511500 PROTEIN"/>
    <property type="match status" value="1"/>
</dbReference>
<dbReference type="InterPro" id="IPR044274">
    <property type="entry name" value="RFI2"/>
</dbReference>
<keyword evidence="1" id="KW-0862">Zinc</keyword>
<feature type="domain" description="RING-type" evidence="3">
    <location>
        <begin position="228"/>
        <end position="273"/>
    </location>
</feature>
<comment type="caution">
    <text evidence="4">The sequence shown here is derived from an EMBL/GenBank/DDBJ whole genome shotgun (WGS) entry which is preliminary data.</text>
</comment>
<dbReference type="InterPro" id="IPR001841">
    <property type="entry name" value="Znf_RING"/>
</dbReference>
<evidence type="ECO:0000256" key="1">
    <source>
        <dbReference type="PROSITE-ProRule" id="PRU00175"/>
    </source>
</evidence>
<evidence type="ECO:0000313" key="4">
    <source>
        <dbReference type="EMBL" id="GMH10442.1"/>
    </source>
</evidence>
<keyword evidence="1" id="KW-0863">Zinc-finger</keyword>
<keyword evidence="5" id="KW-1185">Reference proteome</keyword>
<feature type="region of interest" description="Disordered" evidence="2">
    <location>
        <begin position="591"/>
        <end position="621"/>
    </location>
</feature>